<feature type="domain" description="HTH cro/C1-type" evidence="5">
    <location>
        <begin position="2"/>
        <end position="48"/>
    </location>
</feature>
<dbReference type="CDD" id="cd19977">
    <property type="entry name" value="PBP1_EndR-like"/>
    <property type="match status" value="1"/>
</dbReference>
<dbReference type="EMBL" id="PREZ01000004">
    <property type="protein sequence ID" value="PPA70412.1"/>
    <property type="molecule type" value="Genomic_DNA"/>
</dbReference>
<evidence type="ECO:0000313" key="6">
    <source>
        <dbReference type="EMBL" id="PPA70412.1"/>
    </source>
</evidence>
<dbReference type="OrthoDB" id="9784962at2"/>
<comment type="caution">
    <text evidence="6">The sequence shown here is derived from an EMBL/GenBank/DDBJ whole genome shotgun (WGS) entry which is preliminary data.</text>
</comment>
<feature type="domain" description="HTH lacI-type" evidence="4">
    <location>
        <begin position="3"/>
        <end position="58"/>
    </location>
</feature>
<dbReference type="SUPFAM" id="SSF53822">
    <property type="entry name" value="Periplasmic binding protein-like I"/>
    <property type="match status" value="1"/>
</dbReference>
<dbReference type="InterPro" id="IPR001761">
    <property type="entry name" value="Peripla_BP/Lac1_sug-bd_dom"/>
</dbReference>
<dbReference type="PROSITE" id="PS00356">
    <property type="entry name" value="HTH_LACI_1"/>
    <property type="match status" value="1"/>
</dbReference>
<keyword evidence="3" id="KW-0804">Transcription</keyword>
<dbReference type="AlphaFoldDB" id="A0A2S5GBK7"/>
<dbReference type="PANTHER" id="PTHR30146">
    <property type="entry name" value="LACI-RELATED TRANSCRIPTIONAL REPRESSOR"/>
    <property type="match status" value="1"/>
</dbReference>
<dbReference type="Proteomes" id="UP000239047">
    <property type="component" value="Unassembled WGS sequence"/>
</dbReference>
<evidence type="ECO:0000259" key="4">
    <source>
        <dbReference type="PROSITE" id="PS50932"/>
    </source>
</evidence>
<dbReference type="Pfam" id="PF00532">
    <property type="entry name" value="Peripla_BP_1"/>
    <property type="match status" value="1"/>
</dbReference>
<evidence type="ECO:0000256" key="2">
    <source>
        <dbReference type="ARBA" id="ARBA00023125"/>
    </source>
</evidence>
<keyword evidence="2" id="KW-0238">DNA-binding</keyword>
<dbReference type="PANTHER" id="PTHR30146:SF109">
    <property type="entry name" value="HTH-TYPE TRANSCRIPTIONAL REGULATOR GALS"/>
    <property type="match status" value="1"/>
</dbReference>
<dbReference type="GO" id="GO:0000976">
    <property type="term" value="F:transcription cis-regulatory region binding"/>
    <property type="evidence" value="ECO:0007669"/>
    <property type="project" value="TreeGrafter"/>
</dbReference>
<protein>
    <submittedName>
        <fullName evidence="6">LacI family transcriptional regulator</fullName>
    </submittedName>
</protein>
<dbReference type="RefSeq" id="WP_104058362.1">
    <property type="nucleotide sequence ID" value="NZ_PREZ01000004.1"/>
</dbReference>
<evidence type="ECO:0000259" key="5">
    <source>
        <dbReference type="PROSITE" id="PS50943"/>
    </source>
</evidence>
<evidence type="ECO:0000256" key="3">
    <source>
        <dbReference type="ARBA" id="ARBA00023163"/>
    </source>
</evidence>
<dbReference type="GO" id="GO:0003700">
    <property type="term" value="F:DNA-binding transcription factor activity"/>
    <property type="evidence" value="ECO:0007669"/>
    <property type="project" value="TreeGrafter"/>
</dbReference>
<name>A0A2S5GBK7_9BACL</name>
<dbReference type="SMART" id="SM00354">
    <property type="entry name" value="HTH_LACI"/>
    <property type="match status" value="1"/>
</dbReference>
<keyword evidence="7" id="KW-1185">Reference proteome</keyword>
<keyword evidence="1" id="KW-0805">Transcription regulation</keyword>
<dbReference type="InterPro" id="IPR010982">
    <property type="entry name" value="Lambda_DNA-bd_dom_sf"/>
</dbReference>
<proteinExistence type="predicted"/>
<evidence type="ECO:0000313" key="7">
    <source>
        <dbReference type="Proteomes" id="UP000239047"/>
    </source>
</evidence>
<dbReference type="InterPro" id="IPR028082">
    <property type="entry name" value="Peripla_BP_I"/>
</dbReference>
<accession>A0A2S5GBK7</accession>
<dbReference type="Gene3D" id="3.40.50.2300">
    <property type="match status" value="2"/>
</dbReference>
<dbReference type="Pfam" id="PF00356">
    <property type="entry name" value="LacI"/>
    <property type="match status" value="1"/>
</dbReference>
<dbReference type="PRINTS" id="PR00036">
    <property type="entry name" value="HTHLACI"/>
</dbReference>
<evidence type="ECO:0000256" key="1">
    <source>
        <dbReference type="ARBA" id="ARBA00023015"/>
    </source>
</evidence>
<dbReference type="PROSITE" id="PS50932">
    <property type="entry name" value="HTH_LACI_2"/>
    <property type="match status" value="1"/>
</dbReference>
<dbReference type="Gene3D" id="1.10.260.40">
    <property type="entry name" value="lambda repressor-like DNA-binding domains"/>
    <property type="match status" value="1"/>
</dbReference>
<organism evidence="6 7">
    <name type="scientific">Jeotgalibacillus proteolyticus</name>
    <dbReference type="NCBI Taxonomy" id="2082395"/>
    <lineage>
        <taxon>Bacteria</taxon>
        <taxon>Bacillati</taxon>
        <taxon>Bacillota</taxon>
        <taxon>Bacilli</taxon>
        <taxon>Bacillales</taxon>
        <taxon>Caryophanaceae</taxon>
        <taxon>Jeotgalibacillus</taxon>
    </lineage>
</organism>
<dbReference type="InterPro" id="IPR000843">
    <property type="entry name" value="HTH_LacI"/>
</dbReference>
<dbReference type="PROSITE" id="PS50943">
    <property type="entry name" value="HTH_CROC1"/>
    <property type="match status" value="1"/>
</dbReference>
<dbReference type="CDD" id="cd01392">
    <property type="entry name" value="HTH_LacI"/>
    <property type="match status" value="1"/>
</dbReference>
<dbReference type="InterPro" id="IPR001387">
    <property type="entry name" value="Cro/C1-type_HTH"/>
</dbReference>
<gene>
    <name evidence="6" type="ORF">C4B60_12620</name>
</gene>
<sequence>MKITIADVAIKAGVSKTTVSRILNGNFDHTTEETKQRILKAIEELDYRPNALAKSLKSMKTNVLGIVLSNFKNPFWINVLEGVEDTCREMGYNLMISNSNEESSLEKQYIQEFQMRQVDGMIINPTAQNHHVYQKLVDAKFPIVFINRRVEPVVAQNVVVDNIKGSYAAVKQLLKNNRRKVSVILFRNEHVSTWKERVEGYKKALLDHGYTEKDFLILALEPAEKNKKERIIEYLQQNPEIDSIFSTNNMLTLEIMEAIRKLDKSIPEDISLVGYDETVWAKHINPPLTTIWQPGYEMGRVAAVNLINSIEGKPPTFNTVVLEPKLIVRESCGEK</sequence>
<dbReference type="SUPFAM" id="SSF47413">
    <property type="entry name" value="lambda repressor-like DNA-binding domains"/>
    <property type="match status" value="1"/>
</dbReference>
<reference evidence="6 7" key="1">
    <citation type="submission" date="2018-02" db="EMBL/GenBank/DDBJ databases">
        <title>Jeotgalibacillus proteolyticum sp. nov. a protease producing bacterium isolated from ocean sediments of Laizhou Bay.</title>
        <authorList>
            <person name="Li Y."/>
        </authorList>
    </citation>
    <scope>NUCLEOTIDE SEQUENCE [LARGE SCALE GENOMIC DNA]</scope>
    <source>
        <strain evidence="6 7">22-7</strain>
    </source>
</reference>